<accession>A0A1Z1MHW7</accession>
<proteinExistence type="predicted"/>
<organism evidence="1">
    <name type="scientific">Polysiphonia scopulorum</name>
    <dbReference type="NCBI Taxonomy" id="257860"/>
    <lineage>
        <taxon>Eukaryota</taxon>
        <taxon>Rhodophyta</taxon>
        <taxon>Florideophyceae</taxon>
        <taxon>Rhodymeniophycidae</taxon>
        <taxon>Ceramiales</taxon>
        <taxon>Rhodomelaceae</taxon>
        <taxon>Polysiphonioideae</taxon>
        <taxon>Polysiphonia</taxon>
    </lineage>
</organism>
<reference evidence="1" key="1">
    <citation type="journal article" date="2017" name="J. Phycol.">
        <title>Analysis of chloroplast genomes and a supermatrix inform reclassification of the Rhodomelaceae (Rhodophyta).</title>
        <authorList>
            <person name="Diaz-Tapia P."/>
            <person name="Maggs C.A."/>
            <person name="West J.A."/>
            <person name="Verbruggen H."/>
        </authorList>
    </citation>
    <scope>NUCLEOTIDE SEQUENCE</scope>
    <source>
        <strain evidence="1">PD899</strain>
    </source>
</reference>
<dbReference type="AlphaFoldDB" id="A0A1Z1MHW7"/>
<keyword evidence="1" id="KW-0150">Chloroplast</keyword>
<dbReference type="RefSeq" id="YP_009396370.1">
    <property type="nucleotide sequence ID" value="NC_035282.1"/>
</dbReference>
<evidence type="ECO:0000313" key="1">
    <source>
        <dbReference type="EMBL" id="ARW65556.1"/>
    </source>
</evidence>
<sequence length="477" mass="56754">MILSNLMLLFSPEKSFYYNLQNFIPENGSVFYNLNCNESETRLRSNPYSKLFIASSTDSINNNLIQLEKTNLVPRKFWQKLVNQFFQETIFLSNSNNSSSKYVNKLRTLGIAVYKGSDYRNFLNKFSKDLVNGKIKVEVNNSSDDNVSTFFYKQNHQQHLKYTWFKFINFGVPVTKSRIDNANYSNHAELINRSLPMFIVVNDKKEIVTSESTDQLHCSDILLKAQSFFIKNKNNSKRLYTSLIFINHEDALEYKNYIESYYSNSTRSINLQVIPTNMNIYYKFMSIYNQNFEFRLIPDLKEVSSLVYQYKKNSNLSFKALQKHGTHYFQGQPIYFIKPFSYKTKYNQSLKSFKYNKYFSLHDNYFNCNVVFLNYQTLINMWQKFIKDNNFHSLLAVPEIDVSNLENFIHHNDYKKNYDKITFLPSLKSYDFIKNYLTSNTEKQFTAYNRISSKLFYLKTLCWRILWSLTIRQPVNL</sequence>
<name>A0A1Z1MHW7_9FLOR</name>
<gene>
    <name evidence="1" type="primary">ycf80</name>
</gene>
<protein>
    <submittedName>
        <fullName evidence="1">Uncharacterized protein</fullName>
    </submittedName>
</protein>
<keyword evidence="1" id="KW-0934">Plastid</keyword>
<geneLocation type="chloroplast" evidence="1"/>
<dbReference type="GeneID" id="33358554"/>
<dbReference type="EMBL" id="MF101438">
    <property type="protein sequence ID" value="ARW65556.1"/>
    <property type="molecule type" value="Genomic_DNA"/>
</dbReference>